<feature type="compositionally biased region" description="Low complexity" evidence="1">
    <location>
        <begin position="496"/>
        <end position="505"/>
    </location>
</feature>
<feature type="region of interest" description="Disordered" evidence="1">
    <location>
        <begin position="604"/>
        <end position="660"/>
    </location>
</feature>
<protein>
    <recommendedName>
        <fullName evidence="2">PWWP domain-containing protein</fullName>
    </recommendedName>
</protein>
<dbReference type="STRING" id="1054147.F4PR63"/>
<dbReference type="KEGG" id="dfa:DFA_00335"/>
<dbReference type="OMA" id="IDEANDW"/>
<sequence length="865" mass="97210">MTQKKQQQELQNSNSSSTSLSLQQYFSPQSSSCSTTTTTTTTAPLQLSQLSSSQLSSSQVDLGISSYPEGEVLSVHYGDWGIWPVRVAKLSEVSPQTLKGSKKDQFLVYFFGSQDYGLVKETQIRQYRPEDLIKQKFKARDHTKLTKAIDEANDWKNLEEKDYPIYIPEPKKIKKEIDQDFLTPTKPLLSTTTTTTTATNQKPVALSKRKKKLIDSSPFIEIMPPKTTRTTTTRAKKGTKQLKKKEEVEEIYETSSFLQSTPKRTPLKFTTPSRDSHNDQTSNIKESPQQPNISPNTTPQSNRKKQLDFYPISSAQQHFQPIYVKQENGTTTLQSSLTSVQLEVELIHILSLRSYTMVEIKSRFNVSQVKDDSQITLALERVATTTNGQWMLKADQLEFINENWHGFKDDNERELVKKKKFDYLFHLNQQSPNPRQSASSNQLLPFFNATTPQPIAKQASLSPHKKKKHQPPPQLDASIDIITPIKPNKTKPTNRSSDFSSSSFSPQHRYPLDILNASSNLDTTIPLLDDDCVHNPATPSATILTTGDSADDDDEPIESTQGHDIPVLVENGSQQQNNSITNSANNNNNSNNPTIINNIFFQQQQQPEQTEHHQQQQQHHYPLPSQSPLPNTSTPPTPPPSHLYLYRPNSTPYSSPSSSIPATLVVTSPLSSNNNQSSSRKAKNYTSSTTTITTSFHHYPSPNDDSSDSDAFPPTMPVNFGAFEQGQPISSATNNNTSNNLSTRGGFSIINNQQKQQNDGDKTMVAKLLENEFLQKFINESIQDLFKSNKQVESVIEDKLSKIKDDLTEKVNNQLLLESRKRKKSFQTIIDSLDSIESSVRNLKQSLLSLDNNEEEDINSNNGSH</sequence>
<organism evidence="3 4">
    <name type="scientific">Cavenderia fasciculata</name>
    <name type="common">Slime mold</name>
    <name type="synonym">Dictyostelium fasciculatum</name>
    <dbReference type="NCBI Taxonomy" id="261658"/>
    <lineage>
        <taxon>Eukaryota</taxon>
        <taxon>Amoebozoa</taxon>
        <taxon>Evosea</taxon>
        <taxon>Eumycetozoa</taxon>
        <taxon>Dictyostelia</taxon>
        <taxon>Acytosteliales</taxon>
        <taxon>Cavenderiaceae</taxon>
        <taxon>Cavenderia</taxon>
    </lineage>
</organism>
<feature type="domain" description="PWWP" evidence="2">
    <location>
        <begin position="78"/>
        <end position="155"/>
    </location>
</feature>
<dbReference type="InterPro" id="IPR042065">
    <property type="entry name" value="E3_ELL-like"/>
</dbReference>
<dbReference type="InterPro" id="IPR000313">
    <property type="entry name" value="PWWP_dom"/>
</dbReference>
<gene>
    <name evidence="3" type="ORF">DFA_00335</name>
</gene>
<evidence type="ECO:0000313" key="4">
    <source>
        <dbReference type="Proteomes" id="UP000007797"/>
    </source>
</evidence>
<feature type="region of interest" description="Disordered" evidence="1">
    <location>
        <begin position="222"/>
        <end position="303"/>
    </location>
</feature>
<dbReference type="Gene3D" id="1.10.10.2670">
    <property type="entry name" value="E3 ubiquitin-protein ligase"/>
    <property type="match status" value="1"/>
</dbReference>
<dbReference type="GeneID" id="14873042"/>
<dbReference type="SUPFAM" id="SSF63748">
    <property type="entry name" value="Tudor/PWWP/MBT"/>
    <property type="match status" value="1"/>
</dbReference>
<dbReference type="Gene3D" id="2.30.30.140">
    <property type="match status" value="1"/>
</dbReference>
<feature type="region of interest" description="Disordered" evidence="1">
    <location>
        <begin position="539"/>
        <end position="562"/>
    </location>
</feature>
<dbReference type="SUPFAM" id="SSF46785">
    <property type="entry name" value="Winged helix' DNA-binding domain"/>
    <property type="match status" value="1"/>
</dbReference>
<feature type="compositionally biased region" description="Basic residues" evidence="1">
    <location>
        <begin position="234"/>
        <end position="243"/>
    </location>
</feature>
<feature type="region of interest" description="Disordered" evidence="1">
    <location>
        <begin position="459"/>
        <end position="507"/>
    </location>
</feature>
<dbReference type="EMBL" id="GL883010">
    <property type="protein sequence ID" value="EGG20474.1"/>
    <property type="molecule type" value="Genomic_DNA"/>
</dbReference>
<feature type="compositionally biased region" description="Low complexity" evidence="1">
    <location>
        <begin position="648"/>
        <end position="660"/>
    </location>
</feature>
<name>F4PR63_CACFS</name>
<dbReference type="Pfam" id="PF00855">
    <property type="entry name" value="PWWP"/>
    <property type="match status" value="1"/>
</dbReference>
<evidence type="ECO:0000313" key="3">
    <source>
        <dbReference type="EMBL" id="EGG20474.1"/>
    </source>
</evidence>
<accession>F4PR63</accession>
<keyword evidence="4" id="KW-1185">Reference proteome</keyword>
<dbReference type="InterPro" id="IPR036390">
    <property type="entry name" value="WH_DNA-bd_sf"/>
</dbReference>
<reference evidence="4" key="1">
    <citation type="journal article" date="2011" name="Genome Res.">
        <title>Phylogeny-wide analysis of social amoeba genomes highlights ancient origins for complex intercellular communication.</title>
        <authorList>
            <person name="Heidel A.J."/>
            <person name="Lawal H.M."/>
            <person name="Felder M."/>
            <person name="Schilde C."/>
            <person name="Helps N.R."/>
            <person name="Tunggal B."/>
            <person name="Rivero F."/>
            <person name="John U."/>
            <person name="Schleicher M."/>
            <person name="Eichinger L."/>
            <person name="Platzer M."/>
            <person name="Noegel A.A."/>
            <person name="Schaap P."/>
            <person name="Gloeckner G."/>
        </authorList>
    </citation>
    <scope>NUCLEOTIDE SEQUENCE [LARGE SCALE GENOMIC DNA]</scope>
    <source>
        <strain evidence="4">SH3</strain>
    </source>
</reference>
<dbReference type="Proteomes" id="UP000007797">
    <property type="component" value="Unassembled WGS sequence"/>
</dbReference>
<evidence type="ECO:0000256" key="1">
    <source>
        <dbReference type="SAM" id="MobiDB-lite"/>
    </source>
</evidence>
<feature type="compositionally biased region" description="Low complexity" evidence="1">
    <location>
        <begin position="615"/>
        <end position="632"/>
    </location>
</feature>
<feature type="compositionally biased region" description="Polar residues" evidence="1">
    <location>
        <begin position="539"/>
        <end position="548"/>
    </location>
</feature>
<dbReference type="RefSeq" id="XP_004358324.1">
    <property type="nucleotide sequence ID" value="XM_004358267.1"/>
</dbReference>
<dbReference type="AlphaFoldDB" id="F4PR63"/>
<feature type="compositionally biased region" description="Polar residues" evidence="1">
    <location>
        <begin position="253"/>
        <end position="301"/>
    </location>
</feature>
<dbReference type="OrthoDB" id="21615at2759"/>
<dbReference type="CDD" id="cd05162">
    <property type="entry name" value="PWWP"/>
    <property type="match status" value="1"/>
</dbReference>
<evidence type="ECO:0000259" key="2">
    <source>
        <dbReference type="Pfam" id="PF00855"/>
    </source>
</evidence>
<proteinExistence type="predicted"/>
<feature type="region of interest" description="Disordered" evidence="1">
    <location>
        <begin position="1"/>
        <end position="23"/>
    </location>
</feature>